<dbReference type="PANTHER" id="PTHR45931:SF3">
    <property type="entry name" value="RING ZINC FINGER-CONTAINING PROTEIN"/>
    <property type="match status" value="1"/>
</dbReference>
<keyword evidence="3" id="KW-0862">Zinc</keyword>
<evidence type="ECO:0000256" key="2">
    <source>
        <dbReference type="ARBA" id="ARBA00022771"/>
    </source>
</evidence>
<dbReference type="PANTHER" id="PTHR45931">
    <property type="entry name" value="SI:CH211-59O9.10"/>
    <property type="match status" value="1"/>
</dbReference>
<dbReference type="Gene3D" id="3.30.40.10">
    <property type="entry name" value="Zinc/RING finger domain, C3HC4 (zinc finger)"/>
    <property type="match status" value="1"/>
</dbReference>
<feature type="compositionally biased region" description="Polar residues" evidence="5">
    <location>
        <begin position="77"/>
        <end position="90"/>
    </location>
</feature>
<feature type="region of interest" description="Disordered" evidence="5">
    <location>
        <begin position="77"/>
        <end position="147"/>
    </location>
</feature>
<dbReference type="GO" id="GO:0061630">
    <property type="term" value="F:ubiquitin protein ligase activity"/>
    <property type="evidence" value="ECO:0007669"/>
    <property type="project" value="TreeGrafter"/>
</dbReference>
<feature type="compositionally biased region" description="Low complexity" evidence="5">
    <location>
        <begin position="103"/>
        <end position="137"/>
    </location>
</feature>
<keyword evidence="8" id="KW-1185">Reference proteome</keyword>
<dbReference type="GO" id="GO:0005634">
    <property type="term" value="C:nucleus"/>
    <property type="evidence" value="ECO:0007669"/>
    <property type="project" value="TreeGrafter"/>
</dbReference>
<dbReference type="CDD" id="cd16454">
    <property type="entry name" value="RING-H2_PA-TM-RING"/>
    <property type="match status" value="1"/>
</dbReference>
<accession>A0AAD5T0L8</accession>
<gene>
    <name evidence="7" type="ORF">HK100_000637</name>
</gene>
<dbReference type="SUPFAM" id="SSF57850">
    <property type="entry name" value="RING/U-box"/>
    <property type="match status" value="1"/>
</dbReference>
<evidence type="ECO:0000256" key="3">
    <source>
        <dbReference type="ARBA" id="ARBA00022833"/>
    </source>
</evidence>
<feature type="domain" description="RING-type" evidence="6">
    <location>
        <begin position="268"/>
        <end position="312"/>
    </location>
</feature>
<evidence type="ECO:0000256" key="1">
    <source>
        <dbReference type="ARBA" id="ARBA00022723"/>
    </source>
</evidence>
<evidence type="ECO:0000256" key="5">
    <source>
        <dbReference type="SAM" id="MobiDB-lite"/>
    </source>
</evidence>
<evidence type="ECO:0000259" key="6">
    <source>
        <dbReference type="PROSITE" id="PS50089"/>
    </source>
</evidence>
<protein>
    <recommendedName>
        <fullName evidence="6">RING-type domain-containing protein</fullName>
    </recommendedName>
</protein>
<evidence type="ECO:0000313" key="8">
    <source>
        <dbReference type="Proteomes" id="UP001211907"/>
    </source>
</evidence>
<dbReference type="InterPro" id="IPR013083">
    <property type="entry name" value="Znf_RING/FYVE/PHD"/>
</dbReference>
<dbReference type="AlphaFoldDB" id="A0AAD5T0L8"/>
<keyword evidence="2 4" id="KW-0863">Zinc-finger</keyword>
<name>A0AAD5T0L8_9FUNG</name>
<sequence length="331" mass="35728">MPFYCHQCESVFEIGPAAITAQPLCAICGSDFVQQIDDDSENDNNLNDINNTGSNTSSDPALGFALLTRMLAGMNSASLSDSSQPSTGFSSGRYDTPADRDINNNSSNSNSSTGNNATSAQNEDELVQQQQYQGQEEQTSDPANQRRQRISNLVDLLMRLQMQHEGFTAVSLDSDNEDSVNPLLGGGGSGVGATSHPTRAAHPLFRLFGGIGNPRDYVFGQTGIDDIVTQLMEQANRDNAPPHLTDDQIAQLPRTNVRAEDLREQSECAVCQDEFSNEPEGEAAVILSCNHYFHPACIETWLKLNASCPVCRKSVISSASLPAHTPGNSNR</sequence>
<dbReference type="Pfam" id="PF13639">
    <property type="entry name" value="zf-RING_2"/>
    <property type="match status" value="1"/>
</dbReference>
<dbReference type="GO" id="GO:0008270">
    <property type="term" value="F:zinc ion binding"/>
    <property type="evidence" value="ECO:0007669"/>
    <property type="project" value="UniProtKB-KW"/>
</dbReference>
<dbReference type="GO" id="GO:0006511">
    <property type="term" value="P:ubiquitin-dependent protein catabolic process"/>
    <property type="evidence" value="ECO:0007669"/>
    <property type="project" value="TreeGrafter"/>
</dbReference>
<evidence type="ECO:0000313" key="7">
    <source>
        <dbReference type="EMBL" id="KAJ3118264.1"/>
    </source>
</evidence>
<comment type="caution">
    <text evidence="7">The sequence shown here is derived from an EMBL/GenBank/DDBJ whole genome shotgun (WGS) entry which is preliminary data.</text>
</comment>
<dbReference type="InterPro" id="IPR051834">
    <property type="entry name" value="RING_finger_E3_ligase"/>
</dbReference>
<organism evidence="7 8">
    <name type="scientific">Physocladia obscura</name>
    <dbReference type="NCBI Taxonomy" id="109957"/>
    <lineage>
        <taxon>Eukaryota</taxon>
        <taxon>Fungi</taxon>
        <taxon>Fungi incertae sedis</taxon>
        <taxon>Chytridiomycota</taxon>
        <taxon>Chytridiomycota incertae sedis</taxon>
        <taxon>Chytridiomycetes</taxon>
        <taxon>Chytridiales</taxon>
        <taxon>Chytriomycetaceae</taxon>
        <taxon>Physocladia</taxon>
    </lineage>
</organism>
<dbReference type="Proteomes" id="UP001211907">
    <property type="component" value="Unassembled WGS sequence"/>
</dbReference>
<dbReference type="InterPro" id="IPR001841">
    <property type="entry name" value="Znf_RING"/>
</dbReference>
<reference evidence="7" key="1">
    <citation type="submission" date="2020-05" db="EMBL/GenBank/DDBJ databases">
        <title>Phylogenomic resolution of chytrid fungi.</title>
        <authorList>
            <person name="Stajich J.E."/>
            <person name="Amses K."/>
            <person name="Simmons R."/>
            <person name="Seto K."/>
            <person name="Myers J."/>
            <person name="Bonds A."/>
            <person name="Quandt C.A."/>
            <person name="Barry K."/>
            <person name="Liu P."/>
            <person name="Grigoriev I."/>
            <person name="Longcore J.E."/>
            <person name="James T.Y."/>
        </authorList>
    </citation>
    <scope>NUCLEOTIDE SEQUENCE</scope>
    <source>
        <strain evidence="7">JEL0513</strain>
    </source>
</reference>
<evidence type="ECO:0000256" key="4">
    <source>
        <dbReference type="PROSITE-ProRule" id="PRU00175"/>
    </source>
</evidence>
<dbReference type="PROSITE" id="PS50089">
    <property type="entry name" value="ZF_RING_2"/>
    <property type="match status" value="1"/>
</dbReference>
<keyword evidence="1" id="KW-0479">Metal-binding</keyword>
<dbReference type="SMART" id="SM00184">
    <property type="entry name" value="RING"/>
    <property type="match status" value="1"/>
</dbReference>
<dbReference type="EMBL" id="JADGJH010001129">
    <property type="protein sequence ID" value="KAJ3118264.1"/>
    <property type="molecule type" value="Genomic_DNA"/>
</dbReference>
<proteinExistence type="predicted"/>
<feature type="region of interest" description="Disordered" evidence="5">
    <location>
        <begin position="39"/>
        <end position="59"/>
    </location>
</feature>